<name>A0ABN8DF15_9VIBR</name>
<dbReference type="EMBL" id="CAKLCM010000002">
    <property type="protein sequence ID" value="CAH0525416.1"/>
    <property type="molecule type" value="Genomic_DNA"/>
</dbReference>
<organism evidence="1 2">
    <name type="scientific">Vibrio hippocampi</name>
    <dbReference type="NCBI Taxonomy" id="654686"/>
    <lineage>
        <taxon>Bacteria</taxon>
        <taxon>Pseudomonadati</taxon>
        <taxon>Pseudomonadota</taxon>
        <taxon>Gammaproteobacteria</taxon>
        <taxon>Vibrionales</taxon>
        <taxon>Vibrionaceae</taxon>
        <taxon>Vibrio</taxon>
    </lineage>
</organism>
<gene>
    <name evidence="1" type="ORF">VHP8226_00964</name>
</gene>
<sequence length="254" mass="27973">MKKTTLHNLSSEVRHCNPESPFESALELYRDSKVNVHYAPFEHINRKAKIVLCGITPGKTQAIEALSIAKTHLISGSSIELAQEKAKAAASFKGLRDRLVEMLDLVGLNMRLGIDSSADLFGAKSDIVHYTSALRYPVTRDNGDNYNGAPKLESIDYLVSMLDTYLAEEIRAVGPDCLWLPLGKQADEALRYMVKTGHLKDAQLLSGLPHPSGSNQERIKYFLGKKAKAELSRKVNPDKMDANKAALIAKVRAA</sequence>
<accession>A0ABN8DF15</accession>
<proteinExistence type="predicted"/>
<comment type="caution">
    <text evidence="1">The sequence shown here is derived from an EMBL/GenBank/DDBJ whole genome shotgun (WGS) entry which is preliminary data.</text>
</comment>
<dbReference type="Proteomes" id="UP000838160">
    <property type="component" value="Unassembled WGS sequence"/>
</dbReference>
<dbReference type="RefSeq" id="WP_237483979.1">
    <property type="nucleotide sequence ID" value="NZ_CAKLCM010000002.1"/>
</dbReference>
<evidence type="ECO:0000313" key="1">
    <source>
        <dbReference type="EMBL" id="CAH0525416.1"/>
    </source>
</evidence>
<evidence type="ECO:0008006" key="3">
    <source>
        <dbReference type="Google" id="ProtNLM"/>
    </source>
</evidence>
<reference evidence="1" key="1">
    <citation type="submission" date="2021-12" db="EMBL/GenBank/DDBJ databases">
        <authorList>
            <person name="Rodrigo-Torres L."/>
            <person name="Arahal R. D."/>
            <person name="Lucena T."/>
        </authorList>
    </citation>
    <scope>NUCLEOTIDE SEQUENCE</scope>
    <source>
        <strain evidence="1">CECT 8226</strain>
    </source>
</reference>
<protein>
    <recommendedName>
        <fullName evidence="3">Uracil DNA glycosylase superfamily protein</fullName>
    </recommendedName>
</protein>
<keyword evidence="2" id="KW-1185">Reference proteome</keyword>
<evidence type="ECO:0000313" key="2">
    <source>
        <dbReference type="Proteomes" id="UP000838160"/>
    </source>
</evidence>